<dbReference type="OrthoDB" id="979246at2"/>
<keyword evidence="1" id="KW-1133">Transmembrane helix</keyword>
<feature type="transmembrane region" description="Helical" evidence="1">
    <location>
        <begin position="115"/>
        <end position="135"/>
    </location>
</feature>
<gene>
    <name evidence="2" type="ORF">C7460_13022</name>
</gene>
<feature type="transmembrane region" description="Helical" evidence="1">
    <location>
        <begin position="66"/>
        <end position="95"/>
    </location>
</feature>
<protein>
    <submittedName>
        <fullName evidence="2">Uncharacterized protein DUF4199</fullName>
    </submittedName>
</protein>
<dbReference type="Pfam" id="PF13858">
    <property type="entry name" value="DUF4199"/>
    <property type="match status" value="1"/>
</dbReference>
<organism evidence="2 3">
    <name type="scientific">Marinoscillum furvescens DSM 4134</name>
    <dbReference type="NCBI Taxonomy" id="1122208"/>
    <lineage>
        <taxon>Bacteria</taxon>
        <taxon>Pseudomonadati</taxon>
        <taxon>Bacteroidota</taxon>
        <taxon>Cytophagia</taxon>
        <taxon>Cytophagales</taxon>
        <taxon>Reichenbachiellaceae</taxon>
        <taxon>Marinoscillum</taxon>
    </lineage>
</organism>
<dbReference type="AlphaFoldDB" id="A0A3D9KWH4"/>
<keyword evidence="1" id="KW-0472">Membrane</keyword>
<evidence type="ECO:0000313" key="3">
    <source>
        <dbReference type="Proteomes" id="UP000256779"/>
    </source>
</evidence>
<dbReference type="InterPro" id="IPR025250">
    <property type="entry name" value="DUF4199"/>
</dbReference>
<comment type="caution">
    <text evidence="2">The sequence shown here is derived from an EMBL/GenBank/DDBJ whole genome shotgun (WGS) entry which is preliminary data.</text>
</comment>
<sequence>MKTIESRGLRYGLSITVALVAFFFIMKAFGLIHNYGLRAFNGIIMFVGVYLAIYRYKQQKQEQFEFLQGLGVGLITTLVVALSFSAFVTFFMMANPDFTAAVKANEPHGIYINEWGVALGIFIEAAASGFIFSFMTMQQLKTNILPEIKKNKKHLAIDGKH</sequence>
<proteinExistence type="predicted"/>
<keyword evidence="1" id="KW-0812">Transmembrane</keyword>
<name>A0A3D9KWH4_MARFU</name>
<reference evidence="2 3" key="1">
    <citation type="submission" date="2018-07" db="EMBL/GenBank/DDBJ databases">
        <title>Genomic Encyclopedia of Type Strains, Phase IV (KMG-IV): sequencing the most valuable type-strain genomes for metagenomic binning, comparative biology and taxonomic classification.</title>
        <authorList>
            <person name="Goeker M."/>
        </authorList>
    </citation>
    <scope>NUCLEOTIDE SEQUENCE [LARGE SCALE GENOMIC DNA]</scope>
    <source>
        <strain evidence="2 3">DSM 4134</strain>
    </source>
</reference>
<keyword evidence="3" id="KW-1185">Reference proteome</keyword>
<evidence type="ECO:0000313" key="2">
    <source>
        <dbReference type="EMBL" id="RED92454.1"/>
    </source>
</evidence>
<dbReference type="Proteomes" id="UP000256779">
    <property type="component" value="Unassembled WGS sequence"/>
</dbReference>
<dbReference type="EMBL" id="QREG01000030">
    <property type="protein sequence ID" value="RED92454.1"/>
    <property type="molecule type" value="Genomic_DNA"/>
</dbReference>
<accession>A0A3D9KWH4</accession>
<evidence type="ECO:0000256" key="1">
    <source>
        <dbReference type="SAM" id="Phobius"/>
    </source>
</evidence>
<feature type="transmembrane region" description="Helical" evidence="1">
    <location>
        <begin position="35"/>
        <end position="54"/>
    </location>
</feature>
<feature type="transmembrane region" description="Helical" evidence="1">
    <location>
        <begin position="12"/>
        <end position="29"/>
    </location>
</feature>
<dbReference type="RefSeq" id="WP_115870222.1">
    <property type="nucleotide sequence ID" value="NZ_QREG01000030.1"/>
</dbReference>